<reference evidence="2" key="1">
    <citation type="submission" date="2020-05" db="EMBL/GenBank/DDBJ databases">
        <title>Phylogenomic resolution of chytrid fungi.</title>
        <authorList>
            <person name="Stajich J.E."/>
            <person name="Amses K."/>
            <person name="Simmons R."/>
            <person name="Seto K."/>
            <person name="Myers J."/>
            <person name="Bonds A."/>
            <person name="Quandt C.A."/>
            <person name="Barry K."/>
            <person name="Liu P."/>
            <person name="Grigoriev I."/>
            <person name="Longcore J.E."/>
            <person name="James T.Y."/>
        </authorList>
    </citation>
    <scope>NUCLEOTIDE SEQUENCE</scope>
    <source>
        <strain evidence="2">JEL0379</strain>
    </source>
</reference>
<organism evidence="2 3">
    <name type="scientific">Geranomyces variabilis</name>
    <dbReference type="NCBI Taxonomy" id="109894"/>
    <lineage>
        <taxon>Eukaryota</taxon>
        <taxon>Fungi</taxon>
        <taxon>Fungi incertae sedis</taxon>
        <taxon>Chytridiomycota</taxon>
        <taxon>Chytridiomycota incertae sedis</taxon>
        <taxon>Chytridiomycetes</taxon>
        <taxon>Spizellomycetales</taxon>
        <taxon>Powellomycetaceae</taxon>
        <taxon>Geranomyces</taxon>
    </lineage>
</organism>
<dbReference type="EMBL" id="JADGJQ010000002">
    <property type="protein sequence ID" value="KAJ3185172.1"/>
    <property type="molecule type" value="Genomic_DNA"/>
</dbReference>
<evidence type="ECO:0008006" key="4">
    <source>
        <dbReference type="Google" id="ProtNLM"/>
    </source>
</evidence>
<comment type="caution">
    <text evidence="2">The sequence shown here is derived from an EMBL/GenBank/DDBJ whole genome shotgun (WGS) entry which is preliminary data.</text>
</comment>
<evidence type="ECO:0000313" key="3">
    <source>
        <dbReference type="Proteomes" id="UP001212152"/>
    </source>
</evidence>
<feature type="region of interest" description="Disordered" evidence="1">
    <location>
        <begin position="462"/>
        <end position="484"/>
    </location>
</feature>
<dbReference type="Proteomes" id="UP001212152">
    <property type="component" value="Unassembled WGS sequence"/>
</dbReference>
<evidence type="ECO:0000313" key="2">
    <source>
        <dbReference type="EMBL" id="KAJ3185172.1"/>
    </source>
</evidence>
<gene>
    <name evidence="2" type="ORF">HDU87_002739</name>
</gene>
<accession>A0AAD5TUN7</accession>
<protein>
    <recommendedName>
        <fullName evidence="4">BTB domain-containing protein</fullName>
    </recommendedName>
</protein>
<proteinExistence type="predicted"/>
<feature type="region of interest" description="Disordered" evidence="1">
    <location>
        <begin position="56"/>
        <end position="97"/>
    </location>
</feature>
<dbReference type="AlphaFoldDB" id="A0AAD5TUN7"/>
<keyword evidence="3" id="KW-1185">Reference proteome</keyword>
<evidence type="ECO:0000256" key="1">
    <source>
        <dbReference type="SAM" id="MobiDB-lite"/>
    </source>
</evidence>
<feature type="region of interest" description="Disordered" evidence="1">
    <location>
        <begin position="1"/>
        <end position="41"/>
    </location>
</feature>
<sequence length="544" mass="60857">MPLPTFFRRPRSAANLRPVSVPDPATTSPATPKRRRSRYSLSDIFFNRDRNEFEAPVSAADASSLDDADDGYASASEFDVNDQPVAPTASPPEYALFPNVPEPNRLPVWSEAQDRLPPYPPARRSADLGRRSEFGSPTDATCMIRIPEAGDFWVQRASLSPFSSLFRDLLNPDHNPRQHTVRIRAGPEVLYWVADTGSQESLVLAESPSLDFADAVDDQDDDHDTAATVQIPLPAELPEMYPRRRSLSVRWTPSFLVQKSTTAKAHPRSESPSSLRKTTTKSEFFAHLAHYKSQSPPPLFRSPAALFRRRSKNLQPKPILYIHAPHPHMCEPLLRWMHEGDDAELFAAMNCARGGHHAAFFGMLGNIAEWKISDAVYEALAEYLVQHPDLPVSDQFTKLNVPVQLLRTFLARCCWSETDKLAILLWWARFEETETSSTPNSSPSSSTTSLLAQLRNGAASASKTSFHTQQAPDNQDGPTATLTLPANAPETEVQLLMLYVDILGIDSREREELRRMLPDAFDRLITGGIRLLTPRADSNHPYRR</sequence>
<feature type="region of interest" description="Disordered" evidence="1">
    <location>
        <begin position="110"/>
        <end position="134"/>
    </location>
</feature>
<name>A0AAD5TUN7_9FUNG</name>
<feature type="compositionally biased region" description="Basic and acidic residues" evidence="1">
    <location>
        <begin position="124"/>
        <end position="133"/>
    </location>
</feature>